<evidence type="ECO:0000313" key="1">
    <source>
        <dbReference type="EMBL" id="VAW30282.1"/>
    </source>
</evidence>
<proteinExistence type="predicted"/>
<dbReference type="Pfam" id="PF13715">
    <property type="entry name" value="CarbopepD_reg_2"/>
    <property type="match status" value="1"/>
</dbReference>
<feature type="non-terminal residue" evidence="1">
    <location>
        <position position="69"/>
    </location>
</feature>
<dbReference type="InterPro" id="IPR008969">
    <property type="entry name" value="CarboxyPept-like_regulatory"/>
</dbReference>
<sequence length="69" mass="7411">MKRNLYLFMLLFFIVGSVFAQTVQVTGTVTNGEGQSLPGVSILIKGTTRGTVSDTQGKYTLEVKKGAVL</sequence>
<dbReference type="AlphaFoldDB" id="A0A3B0UV47"/>
<dbReference type="Gene3D" id="2.60.40.1120">
    <property type="entry name" value="Carboxypeptidase-like, regulatory domain"/>
    <property type="match status" value="1"/>
</dbReference>
<organism evidence="1">
    <name type="scientific">hydrothermal vent metagenome</name>
    <dbReference type="NCBI Taxonomy" id="652676"/>
    <lineage>
        <taxon>unclassified sequences</taxon>
        <taxon>metagenomes</taxon>
        <taxon>ecological metagenomes</taxon>
    </lineage>
</organism>
<gene>
    <name evidence="1" type="ORF">MNBD_BACTEROID07-1600</name>
</gene>
<accession>A0A3B0UV47</accession>
<name>A0A3B0UV47_9ZZZZ</name>
<protein>
    <submittedName>
        <fullName evidence="1">Outer membrane TonB-dependent transporter, utilization system for glycans and polysaccharides (PUL), SusC family</fullName>
    </submittedName>
</protein>
<dbReference type="SUPFAM" id="SSF49464">
    <property type="entry name" value="Carboxypeptidase regulatory domain-like"/>
    <property type="match status" value="1"/>
</dbReference>
<dbReference type="EMBL" id="UOET01000496">
    <property type="protein sequence ID" value="VAW30282.1"/>
    <property type="molecule type" value="Genomic_DNA"/>
</dbReference>
<reference evidence="1" key="1">
    <citation type="submission" date="2018-06" db="EMBL/GenBank/DDBJ databases">
        <authorList>
            <person name="Zhirakovskaya E."/>
        </authorList>
    </citation>
    <scope>NUCLEOTIDE SEQUENCE</scope>
</reference>